<evidence type="ECO:0000256" key="6">
    <source>
        <dbReference type="ARBA" id="ARBA00022801"/>
    </source>
</evidence>
<protein>
    <submittedName>
        <fullName evidence="12">Endonuclease III domain-containing protein</fullName>
        <ecNumber evidence="12">4.2.99.18</ecNumber>
    </submittedName>
</protein>
<dbReference type="Gene3D" id="1.10.1670.10">
    <property type="entry name" value="Helix-hairpin-Helix base-excision DNA repair enzymes (C-terminal)"/>
    <property type="match status" value="1"/>
</dbReference>
<evidence type="ECO:0000256" key="8">
    <source>
        <dbReference type="ARBA" id="ARBA00023014"/>
    </source>
</evidence>
<keyword evidence="12" id="KW-0456">Lyase</keyword>
<evidence type="ECO:0000256" key="10">
    <source>
        <dbReference type="ARBA" id="ARBA00023295"/>
    </source>
</evidence>
<dbReference type="GO" id="GO:0140078">
    <property type="term" value="F:class I DNA-(apurinic or apyrimidinic site) endonuclease activity"/>
    <property type="evidence" value="ECO:0007669"/>
    <property type="project" value="UniProtKB-EC"/>
</dbReference>
<dbReference type="Gene3D" id="1.10.340.30">
    <property type="entry name" value="Hypothetical protein, domain 2"/>
    <property type="match status" value="1"/>
</dbReference>
<keyword evidence="13" id="KW-1185">Reference proteome</keyword>
<dbReference type="InterPro" id="IPR000445">
    <property type="entry name" value="HhH_motif"/>
</dbReference>
<dbReference type="PIRSF" id="PIRSF001435">
    <property type="entry name" value="Nth"/>
    <property type="match status" value="1"/>
</dbReference>
<keyword evidence="12" id="KW-0540">Nuclease</keyword>
<dbReference type="InterPro" id="IPR011257">
    <property type="entry name" value="DNA_glycosylase"/>
</dbReference>
<comment type="cofactor">
    <cofactor evidence="1">
        <name>[4Fe-4S] cluster</name>
        <dbReference type="ChEBI" id="CHEBI:49883"/>
    </cofactor>
</comment>
<dbReference type="InterPro" id="IPR003265">
    <property type="entry name" value="HhH-GPD_domain"/>
</dbReference>
<evidence type="ECO:0000259" key="11">
    <source>
        <dbReference type="SMART" id="SM00478"/>
    </source>
</evidence>
<evidence type="ECO:0000256" key="3">
    <source>
        <dbReference type="ARBA" id="ARBA00022485"/>
    </source>
</evidence>
<gene>
    <name evidence="12" type="primary">nth</name>
    <name evidence="12" type="ORF">ACFSKQ_14855</name>
</gene>
<evidence type="ECO:0000256" key="1">
    <source>
        <dbReference type="ARBA" id="ARBA00001966"/>
    </source>
</evidence>
<dbReference type="PANTHER" id="PTHR10359:SF18">
    <property type="entry name" value="ENDONUCLEASE III"/>
    <property type="match status" value="1"/>
</dbReference>
<keyword evidence="10" id="KW-0326">Glycosidase</keyword>
<dbReference type="InterPro" id="IPR004035">
    <property type="entry name" value="Endouclease-III_FeS-bd_BS"/>
</dbReference>
<dbReference type="InterPro" id="IPR023170">
    <property type="entry name" value="HhH_base_excis_C"/>
</dbReference>
<dbReference type="Pfam" id="PF00730">
    <property type="entry name" value="HhH-GPD"/>
    <property type="match status" value="1"/>
</dbReference>
<dbReference type="SUPFAM" id="SSF48150">
    <property type="entry name" value="DNA-glycosylase"/>
    <property type="match status" value="1"/>
</dbReference>
<keyword evidence="4" id="KW-0479">Metal-binding</keyword>
<dbReference type="RefSeq" id="WP_245195567.1">
    <property type="nucleotide sequence ID" value="NZ_CP072611.1"/>
</dbReference>
<organism evidence="12 13">
    <name type="scientific">Aureimonas populi</name>
    <dbReference type="NCBI Taxonomy" id="1701758"/>
    <lineage>
        <taxon>Bacteria</taxon>
        <taxon>Pseudomonadati</taxon>
        <taxon>Pseudomonadota</taxon>
        <taxon>Alphaproteobacteria</taxon>
        <taxon>Hyphomicrobiales</taxon>
        <taxon>Aurantimonadaceae</taxon>
        <taxon>Aureimonas</taxon>
    </lineage>
</organism>
<dbReference type="Pfam" id="PF00633">
    <property type="entry name" value="HHH"/>
    <property type="match status" value="1"/>
</dbReference>
<evidence type="ECO:0000313" key="13">
    <source>
        <dbReference type="Proteomes" id="UP001597371"/>
    </source>
</evidence>
<keyword evidence="6" id="KW-0378">Hydrolase</keyword>
<keyword evidence="8" id="KW-0411">Iron-sulfur</keyword>
<dbReference type="SMART" id="SM00525">
    <property type="entry name" value="FES"/>
    <property type="match status" value="1"/>
</dbReference>
<dbReference type="PROSITE" id="PS00764">
    <property type="entry name" value="ENDONUCLEASE_III_1"/>
    <property type="match status" value="1"/>
</dbReference>
<evidence type="ECO:0000313" key="12">
    <source>
        <dbReference type="EMBL" id="MFD2238732.1"/>
    </source>
</evidence>
<dbReference type="EMBL" id="JBHUIJ010000022">
    <property type="protein sequence ID" value="MFD2238732.1"/>
    <property type="molecule type" value="Genomic_DNA"/>
</dbReference>
<reference evidence="13" key="1">
    <citation type="journal article" date="2019" name="Int. J. Syst. Evol. Microbiol.">
        <title>The Global Catalogue of Microorganisms (GCM) 10K type strain sequencing project: providing services to taxonomists for standard genome sequencing and annotation.</title>
        <authorList>
            <consortium name="The Broad Institute Genomics Platform"/>
            <consortium name="The Broad Institute Genome Sequencing Center for Infectious Disease"/>
            <person name="Wu L."/>
            <person name="Ma J."/>
        </authorList>
    </citation>
    <scope>NUCLEOTIDE SEQUENCE [LARGE SCALE GENOMIC DNA]</scope>
    <source>
        <strain evidence="13">ZS-35-S2</strain>
    </source>
</reference>
<keyword evidence="7" id="KW-0408">Iron</keyword>
<proteinExistence type="inferred from homology"/>
<dbReference type="Pfam" id="PF10576">
    <property type="entry name" value="EndIII_4Fe-2S"/>
    <property type="match status" value="1"/>
</dbReference>
<keyword evidence="3" id="KW-0004">4Fe-4S</keyword>
<evidence type="ECO:0000256" key="7">
    <source>
        <dbReference type="ARBA" id="ARBA00023004"/>
    </source>
</evidence>
<feature type="domain" description="HhH-GPD" evidence="11">
    <location>
        <begin position="48"/>
        <end position="195"/>
    </location>
</feature>
<evidence type="ECO:0000256" key="2">
    <source>
        <dbReference type="ARBA" id="ARBA00008343"/>
    </source>
</evidence>
<accession>A0ABW5CPS6</accession>
<evidence type="ECO:0000256" key="9">
    <source>
        <dbReference type="ARBA" id="ARBA00023204"/>
    </source>
</evidence>
<keyword evidence="12" id="KW-0255">Endonuclease</keyword>
<dbReference type="InterPro" id="IPR003651">
    <property type="entry name" value="Endonuclease3_FeS-loop_motif"/>
</dbReference>
<comment type="similarity">
    <text evidence="2">Belongs to the Nth/MutY family.</text>
</comment>
<dbReference type="Proteomes" id="UP001597371">
    <property type="component" value="Unassembled WGS sequence"/>
</dbReference>
<dbReference type="PANTHER" id="PTHR10359">
    <property type="entry name" value="A/G-SPECIFIC ADENINE GLYCOSYLASE/ENDONUCLEASE III"/>
    <property type="match status" value="1"/>
</dbReference>
<comment type="caution">
    <text evidence="12">The sequence shown here is derived from an EMBL/GenBank/DDBJ whole genome shotgun (WGS) entry which is preliminary data.</text>
</comment>
<keyword evidence="9" id="KW-0234">DNA repair</keyword>
<dbReference type="SMART" id="SM00478">
    <property type="entry name" value="ENDO3c"/>
    <property type="match status" value="1"/>
</dbReference>
<name>A0ABW5CPS6_9HYPH</name>
<dbReference type="EC" id="4.2.99.18" evidence="12"/>
<sequence>MTDRLRLNGHEVEEAFRRLALHMPGRTPNAKGPKDQPGAFRSVVACILSAQSRDANTALAAARLFAIIETPDDLLALPEAQLIGAIRPCGLYNMKARNLRRLAASLIEEHGRVVPRTRAGLMALPGVGRKCADIVLAFTFDEPVIAVDTHVNRVCNRLGLTCQTTAERTAAELEARAPDWVRADGHFWLIQFGKAVCLSQRPRCEACFLSDLCLWLKRQRPSTSRME</sequence>
<evidence type="ECO:0000256" key="5">
    <source>
        <dbReference type="ARBA" id="ARBA00022763"/>
    </source>
</evidence>
<keyword evidence="5" id="KW-0227">DNA damage</keyword>
<evidence type="ECO:0000256" key="4">
    <source>
        <dbReference type="ARBA" id="ARBA00022723"/>
    </source>
</evidence>
<dbReference type="CDD" id="cd00056">
    <property type="entry name" value="ENDO3c"/>
    <property type="match status" value="1"/>
</dbReference>